<name>A0ABV1DH23_9FIRM</name>
<proteinExistence type="predicted"/>
<evidence type="ECO:0000256" key="2">
    <source>
        <dbReference type="ARBA" id="ARBA00022475"/>
    </source>
</evidence>
<keyword evidence="5" id="KW-0472">Membrane</keyword>
<keyword evidence="3" id="KW-0812">Transmembrane</keyword>
<reference evidence="6 7" key="1">
    <citation type="submission" date="2024-03" db="EMBL/GenBank/DDBJ databases">
        <title>Human intestinal bacterial collection.</title>
        <authorList>
            <person name="Pauvert C."/>
            <person name="Hitch T.C.A."/>
            <person name="Clavel T."/>
        </authorList>
    </citation>
    <scope>NUCLEOTIDE SEQUENCE [LARGE SCALE GENOMIC DNA]</scope>
    <source>
        <strain evidence="6 7">CLA-SR-H021</strain>
    </source>
</reference>
<dbReference type="EMBL" id="JBBMFM010000185">
    <property type="protein sequence ID" value="MEQ2428489.1"/>
    <property type="molecule type" value="Genomic_DNA"/>
</dbReference>
<keyword evidence="4" id="KW-1133">Transmembrane helix</keyword>
<sequence length="342" mass="37259">MKKKIDFSRTELRMSFVLLAVALLIPSIIKDNYIVSIILTCFLYGSFGMSWNVLGGFGGQISWCHSAFAAIGAYTALIFYNFFGISPLISMPIGVLLSYAFATLLGKVTLRYRGPFFAITTIAFAEILRVILLNLNSITGGSAGLYVRYNGEQPWNLVFSTDKPFYYIALILMIIVLLVTKYVENSKMGYYLRAIKGDEDAAQSLGMDTPAVKLHAFQLSAAIISVAGMVYGCYMGYIEPQTMCGLDLSIKIGAVVIIGGVGSVWGPILGAFIVIPAIEFASAFMGNVGGVGGTQLFYGLILIIVVILRPEGMISLFDKETWSGAALKLRGRRASLDTERRK</sequence>
<dbReference type="InterPro" id="IPR043428">
    <property type="entry name" value="LivM-like"/>
</dbReference>
<comment type="caution">
    <text evidence="6">The sequence shown here is derived from an EMBL/GenBank/DDBJ whole genome shotgun (WGS) entry which is preliminary data.</text>
</comment>
<keyword evidence="7" id="KW-1185">Reference proteome</keyword>
<evidence type="ECO:0000313" key="6">
    <source>
        <dbReference type="EMBL" id="MEQ2428489.1"/>
    </source>
</evidence>
<dbReference type="Proteomes" id="UP001454086">
    <property type="component" value="Unassembled WGS sequence"/>
</dbReference>
<evidence type="ECO:0000256" key="1">
    <source>
        <dbReference type="ARBA" id="ARBA00004651"/>
    </source>
</evidence>
<accession>A0ABV1DH23</accession>
<evidence type="ECO:0000256" key="5">
    <source>
        <dbReference type="ARBA" id="ARBA00023136"/>
    </source>
</evidence>
<dbReference type="PANTHER" id="PTHR30482">
    <property type="entry name" value="HIGH-AFFINITY BRANCHED-CHAIN AMINO ACID TRANSPORT SYSTEM PERMEASE"/>
    <property type="match status" value="1"/>
</dbReference>
<protein>
    <submittedName>
        <fullName evidence="6">Branched-chain amino acid ABC transporter permease</fullName>
    </submittedName>
</protein>
<keyword evidence="2" id="KW-1003">Cell membrane</keyword>
<evidence type="ECO:0000256" key="4">
    <source>
        <dbReference type="ARBA" id="ARBA00022989"/>
    </source>
</evidence>
<dbReference type="InterPro" id="IPR001851">
    <property type="entry name" value="ABC_transp_permease"/>
</dbReference>
<organism evidence="6 7">
    <name type="scientific">Enterocloster hominis</name>
    <name type="common">ex Hitch et al. 2024</name>
    <dbReference type="NCBI Taxonomy" id="1917870"/>
    <lineage>
        <taxon>Bacteria</taxon>
        <taxon>Bacillati</taxon>
        <taxon>Bacillota</taxon>
        <taxon>Clostridia</taxon>
        <taxon>Lachnospirales</taxon>
        <taxon>Lachnospiraceae</taxon>
        <taxon>Enterocloster</taxon>
    </lineage>
</organism>
<gene>
    <name evidence="6" type="ORF">WMQ36_26370</name>
</gene>
<evidence type="ECO:0000313" key="7">
    <source>
        <dbReference type="Proteomes" id="UP001454086"/>
    </source>
</evidence>
<dbReference type="Pfam" id="PF02653">
    <property type="entry name" value="BPD_transp_2"/>
    <property type="match status" value="1"/>
</dbReference>
<dbReference type="CDD" id="cd06581">
    <property type="entry name" value="TM_PBP1_LivM_like"/>
    <property type="match status" value="1"/>
</dbReference>
<evidence type="ECO:0000256" key="3">
    <source>
        <dbReference type="ARBA" id="ARBA00022692"/>
    </source>
</evidence>
<dbReference type="PANTHER" id="PTHR30482:SF10">
    <property type="entry name" value="HIGH-AFFINITY BRANCHED-CHAIN AMINO ACID TRANSPORT PROTEIN BRAE"/>
    <property type="match status" value="1"/>
</dbReference>
<comment type="subcellular location">
    <subcellularLocation>
        <location evidence="1">Cell membrane</location>
        <topology evidence="1">Multi-pass membrane protein</topology>
    </subcellularLocation>
</comment>
<dbReference type="RefSeq" id="WP_008726368.1">
    <property type="nucleotide sequence ID" value="NZ_JAJFDX010000018.1"/>
</dbReference>